<sequence length="279" mass="28830">STAPLTTIPPPTSNTTASTAPAPPTSTSNAPSSTAPPTPKSTIVTITVPPIRPPQSTAPTIVQSATGAPMQVPSIASLRTALPPGFPPIPFPTGAPAVPMPPMPRPMGLPTLRYVRVMCWILEMVSKTLGYCDEDMPPVAVPIIPVPVIPQPPMSTVPVNVPLPSTPATIPQPLNANIVPPLPTGGAPSQQQSDGAPPAKRARTEDDLESEADWLAKVSGSITINVQTPTNSSNPDWKLDGKNLSVSLDVAAPVSSLKSAIQDQTGLPGSKQKLTFDVC</sequence>
<feature type="domain" description="Ubiquitin-like" evidence="2">
    <location>
        <begin position="222"/>
        <end position="277"/>
    </location>
</feature>
<gene>
    <name evidence="3" type="ORF">ASIM_LOCUS3248</name>
</gene>
<organism evidence="5">
    <name type="scientific">Anisakis simplex</name>
    <name type="common">Herring worm</name>
    <dbReference type="NCBI Taxonomy" id="6269"/>
    <lineage>
        <taxon>Eukaryota</taxon>
        <taxon>Metazoa</taxon>
        <taxon>Ecdysozoa</taxon>
        <taxon>Nematoda</taxon>
        <taxon>Chromadorea</taxon>
        <taxon>Rhabditida</taxon>
        <taxon>Spirurina</taxon>
        <taxon>Ascaridomorpha</taxon>
        <taxon>Ascaridoidea</taxon>
        <taxon>Anisakidae</taxon>
        <taxon>Anisakis</taxon>
        <taxon>Anisakis simplex complex</taxon>
    </lineage>
</organism>
<keyword evidence="4" id="KW-1185">Reference proteome</keyword>
<dbReference type="SUPFAM" id="SSF54236">
    <property type="entry name" value="Ubiquitin-like"/>
    <property type="match status" value="1"/>
</dbReference>
<protein>
    <submittedName>
        <fullName evidence="5">Splicing factor 3A subunit 1 (inferred by orthology to a human protein)</fullName>
    </submittedName>
</protein>
<dbReference type="PROSITE" id="PS50053">
    <property type="entry name" value="UBIQUITIN_2"/>
    <property type="match status" value="1"/>
</dbReference>
<feature type="compositionally biased region" description="Low complexity" evidence="1">
    <location>
        <begin position="13"/>
        <end position="33"/>
    </location>
</feature>
<evidence type="ECO:0000313" key="3">
    <source>
        <dbReference type="EMBL" id="VDK21414.1"/>
    </source>
</evidence>
<dbReference type="PRINTS" id="PR01217">
    <property type="entry name" value="PRICHEXTENSN"/>
</dbReference>
<dbReference type="OrthoDB" id="447637at2759"/>
<feature type="region of interest" description="Disordered" evidence="1">
    <location>
        <begin position="178"/>
        <end position="210"/>
    </location>
</feature>
<dbReference type="WBParaSite" id="ASIM_0000340701-mRNA-1">
    <property type="protein sequence ID" value="ASIM_0000340701-mRNA-1"/>
    <property type="gene ID" value="ASIM_0000340701"/>
</dbReference>
<dbReference type="Gene3D" id="3.10.20.90">
    <property type="entry name" value="Phosphatidylinositol 3-kinase Catalytic Subunit, Chain A, domain 1"/>
    <property type="match status" value="1"/>
</dbReference>
<dbReference type="EMBL" id="UYRR01004898">
    <property type="protein sequence ID" value="VDK21414.1"/>
    <property type="molecule type" value="Genomic_DNA"/>
</dbReference>
<reference evidence="3 4" key="2">
    <citation type="submission" date="2018-11" db="EMBL/GenBank/DDBJ databases">
        <authorList>
            <consortium name="Pathogen Informatics"/>
        </authorList>
    </citation>
    <scope>NUCLEOTIDE SEQUENCE [LARGE SCALE GENOMIC DNA]</scope>
</reference>
<evidence type="ECO:0000259" key="2">
    <source>
        <dbReference type="PROSITE" id="PS50053"/>
    </source>
</evidence>
<accession>A0A0M3J764</accession>
<feature type="region of interest" description="Disordered" evidence="1">
    <location>
        <begin position="1"/>
        <end position="42"/>
    </location>
</feature>
<dbReference type="AlphaFoldDB" id="A0A0M3J764"/>
<evidence type="ECO:0000313" key="5">
    <source>
        <dbReference type="WBParaSite" id="ASIM_0000340701-mRNA-1"/>
    </source>
</evidence>
<dbReference type="InterPro" id="IPR029071">
    <property type="entry name" value="Ubiquitin-like_domsf"/>
</dbReference>
<evidence type="ECO:0000313" key="4">
    <source>
        <dbReference type="Proteomes" id="UP000267096"/>
    </source>
</evidence>
<reference evidence="5" key="1">
    <citation type="submission" date="2017-02" db="UniProtKB">
        <authorList>
            <consortium name="WormBaseParasite"/>
        </authorList>
    </citation>
    <scope>IDENTIFICATION</scope>
</reference>
<dbReference type="InterPro" id="IPR000626">
    <property type="entry name" value="Ubiquitin-like_dom"/>
</dbReference>
<proteinExistence type="predicted"/>
<evidence type="ECO:0000256" key="1">
    <source>
        <dbReference type="SAM" id="MobiDB-lite"/>
    </source>
</evidence>
<name>A0A0M3J764_ANISI</name>
<dbReference type="Proteomes" id="UP000267096">
    <property type="component" value="Unassembled WGS sequence"/>
</dbReference>